<gene>
    <name evidence="3" type="ORF">IAA61_05920</name>
</gene>
<feature type="transmembrane region" description="Helical" evidence="1">
    <location>
        <begin position="180"/>
        <end position="200"/>
    </location>
</feature>
<sequence>MIIFKRVLLSALHIAAVLAIMLVSQLLGAIVSELFSVNAIIDDLLYTAVYIGISLLLGYIYSKYILRIDFSVIGISKKPLDLRWLIIGLALPLAITAFYLVFAEGTFVKTDYTTFLPVLFNSLVPVGIAAGFCEEFLFRGLMLRGLEKLLNRTAAVLIPSILFASAHVFMIMNSATATDIILLLAAGTAVGTMFSLIALASGTVWTSAVVHALWNAVIIGGVFVIESPQYGIMASSFYRYDLLSNNLLLTGGAFGIESALPAIIGYLAVSAVAFLYLKRR</sequence>
<keyword evidence="3" id="KW-0378">Hydrolase</keyword>
<feature type="transmembrane region" description="Helical" evidence="1">
    <location>
        <begin position="258"/>
        <end position="277"/>
    </location>
</feature>
<accession>A0A9D1MBP1</accession>
<reference evidence="3" key="1">
    <citation type="submission" date="2020-10" db="EMBL/GenBank/DDBJ databases">
        <authorList>
            <person name="Gilroy R."/>
        </authorList>
    </citation>
    <scope>NUCLEOTIDE SEQUENCE</scope>
    <source>
        <strain evidence="3">USAMLcec3-3695</strain>
    </source>
</reference>
<dbReference type="PANTHER" id="PTHR39430:SF1">
    <property type="entry name" value="PROTEASE"/>
    <property type="match status" value="1"/>
</dbReference>
<dbReference type="EMBL" id="DVNB01000061">
    <property type="protein sequence ID" value="HIU57332.1"/>
    <property type="molecule type" value="Genomic_DNA"/>
</dbReference>
<evidence type="ECO:0000256" key="1">
    <source>
        <dbReference type="SAM" id="Phobius"/>
    </source>
</evidence>
<comment type="caution">
    <text evidence="3">The sequence shown here is derived from an EMBL/GenBank/DDBJ whole genome shotgun (WGS) entry which is preliminary data.</text>
</comment>
<dbReference type="GO" id="GO:0004175">
    <property type="term" value="F:endopeptidase activity"/>
    <property type="evidence" value="ECO:0007669"/>
    <property type="project" value="UniProtKB-ARBA"/>
</dbReference>
<feature type="transmembrane region" description="Helical" evidence="1">
    <location>
        <begin position="212"/>
        <end position="238"/>
    </location>
</feature>
<dbReference type="AlphaFoldDB" id="A0A9D1MBP1"/>
<keyword evidence="1" id="KW-0812">Transmembrane</keyword>
<reference evidence="3" key="2">
    <citation type="journal article" date="2021" name="PeerJ">
        <title>Extensive microbial diversity within the chicken gut microbiome revealed by metagenomics and culture.</title>
        <authorList>
            <person name="Gilroy R."/>
            <person name="Ravi A."/>
            <person name="Getino M."/>
            <person name="Pursley I."/>
            <person name="Horton D.L."/>
            <person name="Alikhan N.F."/>
            <person name="Baker D."/>
            <person name="Gharbi K."/>
            <person name="Hall N."/>
            <person name="Watson M."/>
            <person name="Adriaenssens E.M."/>
            <person name="Foster-Nyarko E."/>
            <person name="Jarju S."/>
            <person name="Secka A."/>
            <person name="Antonio M."/>
            <person name="Oren A."/>
            <person name="Chaudhuri R.R."/>
            <person name="La Ragione R."/>
            <person name="Hildebrand F."/>
            <person name="Pallen M.J."/>
        </authorList>
    </citation>
    <scope>NUCLEOTIDE SEQUENCE</scope>
    <source>
        <strain evidence="3">USAMLcec3-3695</strain>
    </source>
</reference>
<dbReference type="Pfam" id="PF02517">
    <property type="entry name" value="Rce1-like"/>
    <property type="match status" value="1"/>
</dbReference>
<organism evidence="3 4">
    <name type="scientific">Candidatus Ornithomonoglobus merdipullorum</name>
    <dbReference type="NCBI Taxonomy" id="2840895"/>
    <lineage>
        <taxon>Bacteria</taxon>
        <taxon>Bacillati</taxon>
        <taxon>Bacillota</taxon>
        <taxon>Clostridia</taxon>
        <taxon>Candidatus Ornithomonoglobus</taxon>
    </lineage>
</organism>
<name>A0A9D1MBP1_9FIRM</name>
<evidence type="ECO:0000313" key="3">
    <source>
        <dbReference type="EMBL" id="HIU57332.1"/>
    </source>
</evidence>
<keyword evidence="3" id="KW-0482">Metalloprotease</keyword>
<dbReference type="InterPro" id="IPR003675">
    <property type="entry name" value="Rce1/LyrA-like_dom"/>
</dbReference>
<keyword evidence="3" id="KW-0645">Protease</keyword>
<evidence type="ECO:0000313" key="4">
    <source>
        <dbReference type="Proteomes" id="UP000824109"/>
    </source>
</evidence>
<dbReference type="GO" id="GO:0008237">
    <property type="term" value="F:metallopeptidase activity"/>
    <property type="evidence" value="ECO:0007669"/>
    <property type="project" value="UniProtKB-KW"/>
</dbReference>
<protein>
    <submittedName>
        <fullName evidence="3">CPBP family intramembrane metalloprotease</fullName>
    </submittedName>
</protein>
<keyword evidence="1" id="KW-0472">Membrane</keyword>
<feature type="transmembrane region" description="Helical" evidence="1">
    <location>
        <begin position="114"/>
        <end position="133"/>
    </location>
</feature>
<feature type="transmembrane region" description="Helical" evidence="1">
    <location>
        <begin position="154"/>
        <end position="174"/>
    </location>
</feature>
<feature type="domain" description="CAAX prenyl protease 2/Lysostaphin resistance protein A-like" evidence="2">
    <location>
        <begin position="123"/>
        <end position="217"/>
    </location>
</feature>
<dbReference type="PANTHER" id="PTHR39430">
    <property type="entry name" value="MEMBRANE-ASSOCIATED PROTEASE-RELATED"/>
    <property type="match status" value="1"/>
</dbReference>
<dbReference type="Proteomes" id="UP000824109">
    <property type="component" value="Unassembled WGS sequence"/>
</dbReference>
<feature type="transmembrane region" description="Helical" evidence="1">
    <location>
        <begin position="82"/>
        <end position="102"/>
    </location>
</feature>
<evidence type="ECO:0000259" key="2">
    <source>
        <dbReference type="Pfam" id="PF02517"/>
    </source>
</evidence>
<dbReference type="GO" id="GO:0080120">
    <property type="term" value="P:CAAX-box protein maturation"/>
    <property type="evidence" value="ECO:0007669"/>
    <property type="project" value="UniProtKB-ARBA"/>
</dbReference>
<feature type="transmembrane region" description="Helical" evidence="1">
    <location>
        <begin position="44"/>
        <end position="61"/>
    </location>
</feature>
<proteinExistence type="predicted"/>
<keyword evidence="1" id="KW-1133">Transmembrane helix</keyword>